<dbReference type="Gene3D" id="3.30.40.10">
    <property type="entry name" value="Zinc/RING finger domain, C3HC4 (zinc finger)"/>
    <property type="match status" value="1"/>
</dbReference>
<dbReference type="GO" id="GO:0061630">
    <property type="term" value="F:ubiquitin protein ligase activity"/>
    <property type="evidence" value="ECO:0007669"/>
    <property type="project" value="TreeGrafter"/>
</dbReference>
<dbReference type="GO" id="GO:0006511">
    <property type="term" value="P:ubiquitin-dependent protein catabolic process"/>
    <property type="evidence" value="ECO:0007669"/>
    <property type="project" value="TreeGrafter"/>
</dbReference>
<organism evidence="6 7">
    <name type="scientific">Arabis nemorensis</name>
    <dbReference type="NCBI Taxonomy" id="586526"/>
    <lineage>
        <taxon>Eukaryota</taxon>
        <taxon>Viridiplantae</taxon>
        <taxon>Streptophyta</taxon>
        <taxon>Embryophyta</taxon>
        <taxon>Tracheophyta</taxon>
        <taxon>Spermatophyta</taxon>
        <taxon>Magnoliopsida</taxon>
        <taxon>eudicotyledons</taxon>
        <taxon>Gunneridae</taxon>
        <taxon>Pentapetalae</taxon>
        <taxon>rosids</taxon>
        <taxon>malvids</taxon>
        <taxon>Brassicales</taxon>
        <taxon>Brassicaceae</taxon>
        <taxon>Arabideae</taxon>
        <taxon>Arabis</taxon>
    </lineage>
</organism>
<dbReference type="OrthoDB" id="1041904at2759"/>
<dbReference type="Pfam" id="PF13639">
    <property type="entry name" value="zf-RING_2"/>
    <property type="match status" value="1"/>
</dbReference>
<gene>
    <name evidence="6" type="ORF">ANE_LOCUS26491</name>
</gene>
<feature type="domain" description="RING-type" evidence="5">
    <location>
        <begin position="95"/>
        <end position="118"/>
    </location>
</feature>
<dbReference type="InterPro" id="IPR013083">
    <property type="entry name" value="Znf_RING/FYVE/PHD"/>
</dbReference>
<dbReference type="GO" id="GO:0008270">
    <property type="term" value="F:zinc ion binding"/>
    <property type="evidence" value="ECO:0007669"/>
    <property type="project" value="UniProtKB-KW"/>
</dbReference>
<protein>
    <recommendedName>
        <fullName evidence="5">RING-type domain-containing protein</fullName>
    </recommendedName>
</protein>
<dbReference type="Proteomes" id="UP000489600">
    <property type="component" value="Unassembled WGS sequence"/>
</dbReference>
<evidence type="ECO:0000313" key="6">
    <source>
        <dbReference type="EMBL" id="VVB16047.1"/>
    </source>
</evidence>
<dbReference type="PANTHER" id="PTHR45931">
    <property type="entry name" value="SI:CH211-59O9.10"/>
    <property type="match status" value="1"/>
</dbReference>
<dbReference type="InterPro" id="IPR001841">
    <property type="entry name" value="Znf_RING"/>
</dbReference>
<dbReference type="SUPFAM" id="SSF57850">
    <property type="entry name" value="RING/U-box"/>
    <property type="match status" value="1"/>
</dbReference>
<evidence type="ECO:0000256" key="4">
    <source>
        <dbReference type="PROSITE-ProRule" id="PRU00175"/>
    </source>
</evidence>
<evidence type="ECO:0000313" key="7">
    <source>
        <dbReference type="Proteomes" id="UP000489600"/>
    </source>
</evidence>
<keyword evidence="1" id="KW-0479">Metal-binding</keyword>
<evidence type="ECO:0000256" key="2">
    <source>
        <dbReference type="ARBA" id="ARBA00022771"/>
    </source>
</evidence>
<dbReference type="GO" id="GO:0005634">
    <property type="term" value="C:nucleus"/>
    <property type="evidence" value="ECO:0007669"/>
    <property type="project" value="TreeGrafter"/>
</dbReference>
<reference evidence="6" key="1">
    <citation type="submission" date="2019-07" db="EMBL/GenBank/DDBJ databases">
        <authorList>
            <person name="Dittberner H."/>
        </authorList>
    </citation>
    <scope>NUCLEOTIDE SEQUENCE [LARGE SCALE GENOMIC DNA]</scope>
</reference>
<keyword evidence="3" id="KW-0862">Zinc</keyword>
<dbReference type="AlphaFoldDB" id="A0A565CR00"/>
<accession>A0A565CR00</accession>
<dbReference type="EMBL" id="CABITT030000008">
    <property type="protein sequence ID" value="VVB16047.1"/>
    <property type="molecule type" value="Genomic_DNA"/>
</dbReference>
<dbReference type="InterPro" id="IPR051834">
    <property type="entry name" value="RING_finger_E3_ligase"/>
</dbReference>
<keyword evidence="7" id="KW-1185">Reference proteome</keyword>
<name>A0A565CR00_9BRAS</name>
<keyword evidence="2 4" id="KW-0863">Zinc-finger</keyword>
<dbReference type="PROSITE" id="PS50089">
    <property type="entry name" value="ZF_RING_2"/>
    <property type="match status" value="1"/>
</dbReference>
<evidence type="ECO:0000256" key="3">
    <source>
        <dbReference type="ARBA" id="ARBA00022833"/>
    </source>
</evidence>
<dbReference type="PANTHER" id="PTHR45931:SF3">
    <property type="entry name" value="RING ZINC FINGER-CONTAINING PROTEIN"/>
    <property type="match status" value="1"/>
</dbReference>
<proteinExistence type="predicted"/>
<evidence type="ECO:0000259" key="5">
    <source>
        <dbReference type="PROSITE" id="PS50089"/>
    </source>
</evidence>
<comment type="caution">
    <text evidence="6">The sequence shown here is derived from an EMBL/GenBank/DDBJ whole genome shotgun (WGS) entry which is preliminary data.</text>
</comment>
<sequence length="129" mass="14888">MIILSEFRLLPCVQQRLVSYISTESVSFSNLNRGEEGGFTVEVNVNVNVEQLVRIGNCDKENCRVRARREKTEDGGVFYMLNELSRAVSRMKFQCSHVFHRDCVMKWLKKNPSCPICRANILEKPVSLF</sequence>
<evidence type="ECO:0000256" key="1">
    <source>
        <dbReference type="ARBA" id="ARBA00022723"/>
    </source>
</evidence>